<feature type="transmembrane region" description="Helical" evidence="8">
    <location>
        <begin position="236"/>
        <end position="255"/>
    </location>
</feature>
<feature type="transmembrane region" description="Helical" evidence="8">
    <location>
        <begin position="145"/>
        <end position="167"/>
    </location>
</feature>
<gene>
    <name evidence="9" type="ORF">GCM10007147_04230</name>
</gene>
<feature type="transmembrane region" description="Helical" evidence="8">
    <location>
        <begin position="179"/>
        <end position="198"/>
    </location>
</feature>
<evidence type="ECO:0000256" key="8">
    <source>
        <dbReference type="RuleBase" id="RU363041"/>
    </source>
</evidence>
<evidence type="ECO:0000256" key="4">
    <source>
        <dbReference type="ARBA" id="ARBA00022475"/>
    </source>
</evidence>
<sequence>MLSDLFRPEPGSLLASVDPWVLLAVAGTAVLAGAVVQSSVGVGLGLVAAPVISFLDPSLMPGAMLITVVLLPALTLIQEWRHVDWRGIAWGVPARVPGTVLGVAVVAVLEPRTLAAVVGVMVLAAVVLTMWSFRVRITPASIVTAGALSGLAGTATSIGGPPMALLYQYEDPPRVRATLAAFFLAGSTFSLGALTIGGQIETRTVVAGVVAVPLVAVGFVLGNVLRGRVSPRVLRLGMLGVVSLSAVGLLVRAVLG</sequence>
<keyword evidence="7 8" id="KW-0472">Membrane</keyword>
<dbReference type="InterPro" id="IPR052017">
    <property type="entry name" value="TSUP"/>
</dbReference>
<feature type="transmembrane region" description="Helical" evidence="8">
    <location>
        <begin position="114"/>
        <end position="133"/>
    </location>
</feature>
<evidence type="ECO:0000256" key="6">
    <source>
        <dbReference type="ARBA" id="ARBA00022989"/>
    </source>
</evidence>
<proteinExistence type="inferred from homology"/>
<dbReference type="AlphaFoldDB" id="A0A919CEP2"/>
<accession>A0A919CEP2</accession>
<keyword evidence="10" id="KW-1185">Reference proteome</keyword>
<keyword evidence="5 8" id="KW-0812">Transmembrane</keyword>
<dbReference type="PANTHER" id="PTHR30269">
    <property type="entry name" value="TRANSMEMBRANE PROTEIN YFCA"/>
    <property type="match status" value="1"/>
</dbReference>
<dbReference type="Proteomes" id="UP000654947">
    <property type="component" value="Unassembled WGS sequence"/>
</dbReference>
<name>A0A919CEP2_9ACTN</name>
<evidence type="ECO:0000313" key="9">
    <source>
        <dbReference type="EMBL" id="GHD16295.1"/>
    </source>
</evidence>
<keyword evidence="3" id="KW-0813">Transport</keyword>
<dbReference type="RefSeq" id="WP_193517222.1">
    <property type="nucleotide sequence ID" value="NZ_BMXL01000002.1"/>
</dbReference>
<reference evidence="9 10" key="1">
    <citation type="journal article" date="2014" name="Int. J. Syst. Evol. Microbiol.">
        <title>Complete genome sequence of Corynebacterium casei LMG S-19264T (=DSM 44701T), isolated from a smear-ripened cheese.</title>
        <authorList>
            <consortium name="US DOE Joint Genome Institute (JGI-PGF)"/>
            <person name="Walter F."/>
            <person name="Albersmeier A."/>
            <person name="Kalinowski J."/>
            <person name="Ruckert C."/>
        </authorList>
    </citation>
    <scope>NUCLEOTIDE SEQUENCE [LARGE SCALE GENOMIC DNA]</scope>
    <source>
        <strain evidence="9 10">KCTC 19473</strain>
    </source>
</reference>
<evidence type="ECO:0000256" key="2">
    <source>
        <dbReference type="ARBA" id="ARBA00009142"/>
    </source>
</evidence>
<comment type="caution">
    <text evidence="9">The sequence shown here is derived from an EMBL/GenBank/DDBJ whole genome shotgun (WGS) entry which is preliminary data.</text>
</comment>
<feature type="transmembrane region" description="Helical" evidence="8">
    <location>
        <begin position="59"/>
        <end position="77"/>
    </location>
</feature>
<keyword evidence="6 8" id="KW-1133">Transmembrane helix</keyword>
<dbReference type="PANTHER" id="PTHR30269:SF37">
    <property type="entry name" value="MEMBRANE TRANSPORTER PROTEIN"/>
    <property type="match status" value="1"/>
</dbReference>
<dbReference type="Pfam" id="PF01925">
    <property type="entry name" value="TauE"/>
    <property type="match status" value="1"/>
</dbReference>
<organism evidence="9 10">
    <name type="scientific">Nocardiopsis kunsanensis</name>
    <dbReference type="NCBI Taxonomy" id="141693"/>
    <lineage>
        <taxon>Bacteria</taxon>
        <taxon>Bacillati</taxon>
        <taxon>Actinomycetota</taxon>
        <taxon>Actinomycetes</taxon>
        <taxon>Streptosporangiales</taxon>
        <taxon>Nocardiopsidaceae</taxon>
        <taxon>Nocardiopsis</taxon>
    </lineage>
</organism>
<dbReference type="EMBL" id="BMXL01000002">
    <property type="protein sequence ID" value="GHD16295.1"/>
    <property type="molecule type" value="Genomic_DNA"/>
</dbReference>
<feature type="transmembrane region" description="Helical" evidence="8">
    <location>
        <begin position="20"/>
        <end position="47"/>
    </location>
</feature>
<evidence type="ECO:0000256" key="3">
    <source>
        <dbReference type="ARBA" id="ARBA00022448"/>
    </source>
</evidence>
<keyword evidence="4 8" id="KW-1003">Cell membrane</keyword>
<feature type="transmembrane region" description="Helical" evidence="8">
    <location>
        <begin position="204"/>
        <end position="224"/>
    </location>
</feature>
<comment type="subcellular location">
    <subcellularLocation>
        <location evidence="1 8">Cell membrane</location>
        <topology evidence="1 8">Multi-pass membrane protein</topology>
    </subcellularLocation>
</comment>
<evidence type="ECO:0000256" key="5">
    <source>
        <dbReference type="ARBA" id="ARBA00022692"/>
    </source>
</evidence>
<dbReference type="GO" id="GO:0005886">
    <property type="term" value="C:plasma membrane"/>
    <property type="evidence" value="ECO:0007669"/>
    <property type="project" value="UniProtKB-SubCell"/>
</dbReference>
<evidence type="ECO:0000256" key="1">
    <source>
        <dbReference type="ARBA" id="ARBA00004651"/>
    </source>
</evidence>
<feature type="transmembrane region" description="Helical" evidence="8">
    <location>
        <begin position="89"/>
        <end position="109"/>
    </location>
</feature>
<evidence type="ECO:0000256" key="7">
    <source>
        <dbReference type="ARBA" id="ARBA00023136"/>
    </source>
</evidence>
<comment type="similarity">
    <text evidence="2 8">Belongs to the 4-toluene sulfonate uptake permease (TSUP) (TC 2.A.102) family.</text>
</comment>
<dbReference type="InterPro" id="IPR002781">
    <property type="entry name" value="TM_pro_TauE-like"/>
</dbReference>
<protein>
    <recommendedName>
        <fullName evidence="8">Probable membrane transporter protein</fullName>
    </recommendedName>
</protein>
<evidence type="ECO:0000313" key="10">
    <source>
        <dbReference type="Proteomes" id="UP000654947"/>
    </source>
</evidence>